<accession>A0ABD5W1U5</accession>
<evidence type="ECO:0000256" key="1">
    <source>
        <dbReference type="SAM" id="Phobius"/>
    </source>
</evidence>
<organism evidence="3 4">
    <name type="scientific">Halovenus salina</name>
    <dbReference type="NCBI Taxonomy" id="1510225"/>
    <lineage>
        <taxon>Archaea</taxon>
        <taxon>Methanobacteriati</taxon>
        <taxon>Methanobacteriota</taxon>
        <taxon>Stenosarchaea group</taxon>
        <taxon>Halobacteria</taxon>
        <taxon>Halobacteriales</taxon>
        <taxon>Haloarculaceae</taxon>
        <taxon>Halovenus</taxon>
    </lineage>
</organism>
<reference evidence="3 4" key="1">
    <citation type="journal article" date="2019" name="Int. J. Syst. Evol. Microbiol.">
        <title>The Global Catalogue of Microorganisms (GCM) 10K type strain sequencing project: providing services to taxonomists for standard genome sequencing and annotation.</title>
        <authorList>
            <consortium name="The Broad Institute Genomics Platform"/>
            <consortium name="The Broad Institute Genome Sequencing Center for Infectious Disease"/>
            <person name="Wu L."/>
            <person name="Ma J."/>
        </authorList>
    </citation>
    <scope>NUCLEOTIDE SEQUENCE [LARGE SCALE GENOMIC DNA]</scope>
    <source>
        <strain evidence="3 4">JCM 30072</strain>
    </source>
</reference>
<keyword evidence="1" id="KW-0812">Transmembrane</keyword>
<proteinExistence type="predicted"/>
<feature type="domain" description="Archaeal Type IV pilin N-terminal" evidence="2">
    <location>
        <begin position="11"/>
        <end position="104"/>
    </location>
</feature>
<evidence type="ECO:0000259" key="2">
    <source>
        <dbReference type="Pfam" id="PF07790"/>
    </source>
</evidence>
<feature type="transmembrane region" description="Helical" evidence="1">
    <location>
        <begin position="12"/>
        <end position="37"/>
    </location>
</feature>
<dbReference type="GeneID" id="76631703"/>
<dbReference type="EMBL" id="JBHSZI010000001">
    <property type="protein sequence ID" value="MFC7059533.1"/>
    <property type="molecule type" value="Genomic_DNA"/>
</dbReference>
<protein>
    <submittedName>
        <fullName evidence="3">Type IV pilin</fullName>
    </submittedName>
</protein>
<name>A0ABD5W1U5_9EURY</name>
<keyword evidence="1" id="KW-1133">Transmembrane helix</keyword>
<dbReference type="AlphaFoldDB" id="A0ABD5W1U5"/>
<dbReference type="InterPro" id="IPR012859">
    <property type="entry name" value="Pilin_N_archaeal"/>
</dbReference>
<keyword evidence="4" id="KW-1185">Reference proteome</keyword>
<dbReference type="Proteomes" id="UP001596445">
    <property type="component" value="Unassembled WGS sequence"/>
</dbReference>
<keyword evidence="1" id="KW-0472">Membrane</keyword>
<dbReference type="RefSeq" id="WP_267162315.1">
    <property type="nucleotide sequence ID" value="NZ_CP112972.1"/>
</dbReference>
<evidence type="ECO:0000313" key="3">
    <source>
        <dbReference type="EMBL" id="MFC7059533.1"/>
    </source>
</evidence>
<gene>
    <name evidence="3" type="ORF">ACFQQG_16785</name>
</gene>
<evidence type="ECO:0000313" key="4">
    <source>
        <dbReference type="Proteomes" id="UP001596445"/>
    </source>
</evidence>
<dbReference type="Pfam" id="PF07790">
    <property type="entry name" value="Pilin_N"/>
    <property type="match status" value="1"/>
</dbReference>
<comment type="caution">
    <text evidence="3">The sequence shown here is derived from an EMBL/GenBank/DDBJ whole genome shotgun (WGS) entry which is preliminary data.</text>
</comment>
<sequence>MIPQGPRDDTAITPLVGVVLMLAITVTVVAIAIPLVLTQSNAVTDDQPTVDLGYSYTEDVDSGATDVFGLTADNATIDADGQLTIIFESGDTVPADRLSISGVQSSGNLTDSDSFAGGETVTQATEVTVWASRGETVQVRWTAEDDDESALLGTFTVRPTS</sequence>